<comment type="caution">
    <text evidence="1">The sequence shown here is derived from an EMBL/GenBank/DDBJ whole genome shotgun (WGS) entry which is preliminary data.</text>
</comment>
<organism evidence="1 2">
    <name type="scientific">Oopsacas minuta</name>
    <dbReference type="NCBI Taxonomy" id="111878"/>
    <lineage>
        <taxon>Eukaryota</taxon>
        <taxon>Metazoa</taxon>
        <taxon>Porifera</taxon>
        <taxon>Hexactinellida</taxon>
        <taxon>Hexasterophora</taxon>
        <taxon>Lyssacinosida</taxon>
        <taxon>Leucopsacidae</taxon>
        <taxon>Oopsacas</taxon>
    </lineage>
</organism>
<reference evidence="1 2" key="1">
    <citation type="journal article" date="2023" name="BMC Biol.">
        <title>The compact genome of the sponge Oopsacas minuta (Hexactinellida) is lacking key metazoan core genes.</title>
        <authorList>
            <person name="Santini S."/>
            <person name="Schenkelaars Q."/>
            <person name="Jourda C."/>
            <person name="Duchesne M."/>
            <person name="Belahbib H."/>
            <person name="Rocher C."/>
            <person name="Selva M."/>
            <person name="Riesgo A."/>
            <person name="Vervoort M."/>
            <person name="Leys S.P."/>
            <person name="Kodjabachian L."/>
            <person name="Le Bivic A."/>
            <person name="Borchiellini C."/>
            <person name="Claverie J.M."/>
            <person name="Renard E."/>
        </authorList>
    </citation>
    <scope>NUCLEOTIDE SEQUENCE [LARGE SCALE GENOMIC DNA]</scope>
    <source>
        <strain evidence="1">SPO-2</strain>
    </source>
</reference>
<name>A0AAV7KII6_9METZ</name>
<gene>
    <name evidence="1" type="ORF">LOD99_10140</name>
</gene>
<sequence length="131" mass="14963">MDLETCLANIFNLIEGLESITIYDTQSYELLTQKSPTSKNQSLPPPKTSLAEVFIRQCQHAQLLMSNEQQAAPPRLETLVTYFKTRQVLQLSFQFDNEYLVFNVVAKITAKTAIIIDLFRKDIIPKIQNAI</sequence>
<protein>
    <submittedName>
        <fullName evidence="1">Uncharacterized protein</fullName>
    </submittedName>
</protein>
<dbReference type="AlphaFoldDB" id="A0AAV7KII6"/>
<dbReference type="Proteomes" id="UP001165289">
    <property type="component" value="Unassembled WGS sequence"/>
</dbReference>
<proteinExistence type="predicted"/>
<evidence type="ECO:0000313" key="2">
    <source>
        <dbReference type="Proteomes" id="UP001165289"/>
    </source>
</evidence>
<dbReference type="Gene3D" id="3.30.450.30">
    <property type="entry name" value="Dynein light chain 2a, cytoplasmic"/>
    <property type="match status" value="1"/>
</dbReference>
<accession>A0AAV7KII6</accession>
<keyword evidence="2" id="KW-1185">Reference proteome</keyword>
<dbReference type="EMBL" id="JAKMXF010000019">
    <property type="protein sequence ID" value="KAI6661212.1"/>
    <property type="molecule type" value="Genomic_DNA"/>
</dbReference>
<evidence type="ECO:0000313" key="1">
    <source>
        <dbReference type="EMBL" id="KAI6661212.1"/>
    </source>
</evidence>